<keyword evidence="5 8" id="KW-0812">Transmembrane</keyword>
<evidence type="ECO:0000256" key="7">
    <source>
        <dbReference type="ARBA" id="ARBA00023136"/>
    </source>
</evidence>
<organism evidence="10 11">
    <name type="scientific">Trema orientale</name>
    <name type="common">Charcoal tree</name>
    <name type="synonym">Celtis orientalis</name>
    <dbReference type="NCBI Taxonomy" id="63057"/>
    <lineage>
        <taxon>Eukaryota</taxon>
        <taxon>Viridiplantae</taxon>
        <taxon>Streptophyta</taxon>
        <taxon>Embryophyta</taxon>
        <taxon>Tracheophyta</taxon>
        <taxon>Spermatophyta</taxon>
        <taxon>Magnoliopsida</taxon>
        <taxon>eudicotyledons</taxon>
        <taxon>Gunneridae</taxon>
        <taxon>Pentapetalae</taxon>
        <taxon>rosids</taxon>
        <taxon>fabids</taxon>
        <taxon>Rosales</taxon>
        <taxon>Cannabaceae</taxon>
        <taxon>Trema</taxon>
    </lineage>
</organism>
<dbReference type="FunCoup" id="A0A2P5FX51">
    <property type="interactions" value="315"/>
</dbReference>
<gene>
    <name evidence="10" type="ORF">TorRG33x02_021600</name>
</gene>
<comment type="caution">
    <text evidence="10">The sequence shown here is derived from an EMBL/GenBank/DDBJ whole genome shotgun (WGS) entry which is preliminary data.</text>
</comment>
<proteinExistence type="inferred from homology"/>
<keyword evidence="4 8" id="KW-1003">Cell membrane</keyword>
<dbReference type="STRING" id="63057.A0A2P5FX51"/>
<dbReference type="EMBL" id="JXTC01000005">
    <property type="protein sequence ID" value="POO02376.1"/>
    <property type="molecule type" value="Genomic_DNA"/>
</dbReference>
<feature type="transmembrane region" description="Helical" evidence="8">
    <location>
        <begin position="81"/>
        <end position="104"/>
    </location>
</feature>
<protein>
    <recommendedName>
        <fullName evidence="8">CASP-like protein</fullName>
    </recommendedName>
</protein>
<reference evidence="11" key="1">
    <citation type="submission" date="2016-06" db="EMBL/GenBank/DDBJ databases">
        <title>Parallel loss of symbiosis genes in relatives of nitrogen-fixing non-legume Parasponia.</title>
        <authorList>
            <person name="Van Velzen R."/>
            <person name="Holmer R."/>
            <person name="Bu F."/>
            <person name="Rutten L."/>
            <person name="Van Zeijl A."/>
            <person name="Liu W."/>
            <person name="Santuari L."/>
            <person name="Cao Q."/>
            <person name="Sharma T."/>
            <person name="Shen D."/>
            <person name="Roswanjaya Y."/>
            <person name="Wardhani T."/>
            <person name="Kalhor M.S."/>
            <person name="Jansen J."/>
            <person name="Van den Hoogen J."/>
            <person name="Gungor B."/>
            <person name="Hartog M."/>
            <person name="Hontelez J."/>
            <person name="Verver J."/>
            <person name="Yang W.-C."/>
            <person name="Schijlen E."/>
            <person name="Repin R."/>
            <person name="Schilthuizen M."/>
            <person name="Schranz E."/>
            <person name="Heidstra R."/>
            <person name="Miyata K."/>
            <person name="Fedorova E."/>
            <person name="Kohlen W."/>
            <person name="Bisseling T."/>
            <person name="Smit S."/>
            <person name="Geurts R."/>
        </authorList>
    </citation>
    <scope>NUCLEOTIDE SEQUENCE [LARGE SCALE GENOMIC DNA]</scope>
    <source>
        <strain evidence="11">cv. RG33-2</strain>
    </source>
</reference>
<dbReference type="GO" id="GO:0005886">
    <property type="term" value="C:plasma membrane"/>
    <property type="evidence" value="ECO:0007669"/>
    <property type="project" value="UniProtKB-SubCell"/>
</dbReference>
<dbReference type="Proteomes" id="UP000237000">
    <property type="component" value="Unassembled WGS sequence"/>
</dbReference>
<evidence type="ECO:0000256" key="6">
    <source>
        <dbReference type="ARBA" id="ARBA00022989"/>
    </source>
</evidence>
<evidence type="ECO:0000256" key="1">
    <source>
        <dbReference type="ARBA" id="ARBA00004651"/>
    </source>
</evidence>
<dbReference type="InterPro" id="IPR006459">
    <property type="entry name" value="CASP/CASPL"/>
</dbReference>
<evidence type="ECO:0000313" key="10">
    <source>
        <dbReference type="EMBL" id="POO02376.1"/>
    </source>
</evidence>
<evidence type="ECO:0000256" key="5">
    <source>
        <dbReference type="ARBA" id="ARBA00022692"/>
    </source>
</evidence>
<dbReference type="PANTHER" id="PTHR36488:SF8">
    <property type="entry name" value="CASP-LIKE PROTEIN 1U1"/>
    <property type="match status" value="1"/>
</dbReference>
<accession>A0A2P5FX51</accession>
<dbReference type="InParanoid" id="A0A2P5FX51"/>
<dbReference type="PANTHER" id="PTHR36488">
    <property type="entry name" value="CASP-LIKE PROTEIN 1U1"/>
    <property type="match status" value="1"/>
</dbReference>
<dbReference type="InterPro" id="IPR006702">
    <property type="entry name" value="CASP_dom"/>
</dbReference>
<evidence type="ECO:0000256" key="8">
    <source>
        <dbReference type="RuleBase" id="RU361233"/>
    </source>
</evidence>
<evidence type="ECO:0000259" key="9">
    <source>
        <dbReference type="Pfam" id="PF04535"/>
    </source>
</evidence>
<name>A0A2P5FX51_TREOI</name>
<dbReference type="Pfam" id="PF04535">
    <property type="entry name" value="CASP_dom"/>
    <property type="match status" value="1"/>
</dbReference>
<feature type="domain" description="Casparian strip membrane protein" evidence="9">
    <location>
        <begin position="27"/>
        <end position="178"/>
    </location>
</feature>
<keyword evidence="7 8" id="KW-0472">Membrane</keyword>
<comment type="subunit">
    <text evidence="3 8">Homodimer and heterodimers.</text>
</comment>
<comment type="subcellular location">
    <subcellularLocation>
        <location evidence="1 8">Cell membrane</location>
        <topology evidence="1 8">Multi-pass membrane protein</topology>
    </subcellularLocation>
</comment>
<keyword evidence="6 8" id="KW-1133">Transmembrane helix</keyword>
<keyword evidence="11" id="KW-1185">Reference proteome</keyword>
<evidence type="ECO:0000256" key="2">
    <source>
        <dbReference type="ARBA" id="ARBA00007651"/>
    </source>
</evidence>
<dbReference type="AlphaFoldDB" id="A0A2P5FX51"/>
<evidence type="ECO:0000256" key="3">
    <source>
        <dbReference type="ARBA" id="ARBA00011489"/>
    </source>
</evidence>
<feature type="transmembrane region" description="Helical" evidence="8">
    <location>
        <begin position="116"/>
        <end position="146"/>
    </location>
</feature>
<dbReference type="OrthoDB" id="1898688at2759"/>
<sequence>MESKSSYNGGLEGVEREVRVANKRGAGTCESLLRILALALTLSAAVLLGVDKQNKIVPLRIVDTLPPISVPVSAKWHYLSAFVYFVVAHAIACSYAAISLILSLGNRGGKSSGLSLLVVIGDLVMAGLLFSSNGAAVAIGLMGYQGNSHVKWKKVCNVFGKFCDQAAAAFVVSLLGAIAFLLLVAIAVRRLHKK</sequence>
<evidence type="ECO:0000256" key="4">
    <source>
        <dbReference type="ARBA" id="ARBA00022475"/>
    </source>
</evidence>
<dbReference type="NCBIfam" id="TIGR01569">
    <property type="entry name" value="A_tha_TIGR01569"/>
    <property type="match status" value="1"/>
</dbReference>
<dbReference type="InterPro" id="IPR044173">
    <property type="entry name" value="CASPL"/>
</dbReference>
<comment type="similarity">
    <text evidence="2 8">Belongs to the Casparian strip membrane proteins (CASP) family.</text>
</comment>
<evidence type="ECO:0000313" key="11">
    <source>
        <dbReference type="Proteomes" id="UP000237000"/>
    </source>
</evidence>
<feature type="transmembrane region" description="Helical" evidence="8">
    <location>
        <begin position="32"/>
        <end position="50"/>
    </location>
</feature>
<feature type="transmembrane region" description="Helical" evidence="8">
    <location>
        <begin position="166"/>
        <end position="188"/>
    </location>
</feature>